<name>A0A2N3Y4L5_SACSN</name>
<keyword evidence="2" id="KW-1185">Reference proteome</keyword>
<dbReference type="AlphaFoldDB" id="A0A2N3Y4L5"/>
<accession>A0A2N3Y4L5</accession>
<dbReference type="Proteomes" id="UP000233786">
    <property type="component" value="Unassembled WGS sequence"/>
</dbReference>
<dbReference type="Gene3D" id="1.25.40.10">
    <property type="entry name" value="Tetratricopeptide repeat domain"/>
    <property type="match status" value="2"/>
</dbReference>
<dbReference type="EMBL" id="PJNB01000001">
    <property type="protein sequence ID" value="PKW17872.1"/>
    <property type="molecule type" value="Genomic_DNA"/>
</dbReference>
<evidence type="ECO:0008006" key="3">
    <source>
        <dbReference type="Google" id="ProtNLM"/>
    </source>
</evidence>
<organism evidence="1 2">
    <name type="scientific">Saccharopolyspora spinosa</name>
    <dbReference type="NCBI Taxonomy" id="60894"/>
    <lineage>
        <taxon>Bacteria</taxon>
        <taxon>Bacillati</taxon>
        <taxon>Actinomycetota</taxon>
        <taxon>Actinomycetes</taxon>
        <taxon>Pseudonocardiales</taxon>
        <taxon>Pseudonocardiaceae</taxon>
        <taxon>Saccharopolyspora</taxon>
    </lineage>
</organism>
<comment type="caution">
    <text evidence="1">The sequence shown here is derived from an EMBL/GenBank/DDBJ whole genome shotgun (WGS) entry which is preliminary data.</text>
</comment>
<evidence type="ECO:0000313" key="1">
    <source>
        <dbReference type="EMBL" id="PKW17872.1"/>
    </source>
</evidence>
<reference evidence="1" key="1">
    <citation type="submission" date="2017-12" db="EMBL/GenBank/DDBJ databases">
        <title>Sequencing the genomes of 1000 Actinobacteria strains.</title>
        <authorList>
            <person name="Klenk H.-P."/>
        </authorList>
    </citation>
    <scope>NUCLEOTIDE SEQUENCE [LARGE SCALE GENOMIC DNA]</scope>
    <source>
        <strain evidence="1">DSM 44228</strain>
    </source>
</reference>
<dbReference type="InterPro" id="IPR011990">
    <property type="entry name" value="TPR-like_helical_dom_sf"/>
</dbReference>
<evidence type="ECO:0000313" key="2">
    <source>
        <dbReference type="Proteomes" id="UP000233786"/>
    </source>
</evidence>
<proteinExistence type="predicted"/>
<dbReference type="STRING" id="994479.GCA_000194155_05732"/>
<protein>
    <recommendedName>
        <fullName evidence="3">Tetratricopeptide repeat protein</fullName>
    </recommendedName>
</protein>
<dbReference type="SUPFAM" id="SSF48452">
    <property type="entry name" value="TPR-like"/>
    <property type="match status" value="3"/>
</dbReference>
<sequence length="935" mass="101192">MAPLSDAVTEIERLLEESEVIPYGPEESAMVADAVRLAQDAGEDDLLYVARMRQIASASMTGDSDTMFTAFSWCLGQHDSDPARFPSEIDDMDLLWYYKWTSEAVALNPAFPQSQVDQVLDDMERRYRRAGLGLSGVWQAKMSNAAAAGRFDDAARFRAAREELPRDDYSHCDACVRSDDADFFRRSGDEATALKLFDEIIGKNVSCGSEPARAQGAALLPLLRAGRFDEARWHHFRSYRAAAADPDGFGILASHLVFLAVTGNAERGLSLLERHIGDLPKDPLDVARRFYALVSYGVLLDAVARTGHGEIEVRGSDIPDVAAIFGTETRRRTVAELAAGSWRLAAEIAECFDARNGNQYFASEIERARAFADEHHDLPIEHQTFVPTEMTEPPQPQTAAEGLELAREAIIVKNDPDAALALLGEFDDLPEPELQPRLYRTVLTICRARDDRDGALEAVKARTEALRAQGLVQLADVEDELGLALYPPFNTDEEARLRAVLDRADLEAATWVEVLVSLAGLLGSTEHPDEALELAREAVGLAESAELDQLSGARYLLAQLLLQAGQPETAAEALDAVLAVEAERVWRIRVLDMRARLAGGLGQFDAGARLADELLDLLTTAGYRDGASAAAMLAAHLLADGGQPDEAVNRAQVAVRHAELGDTEGLNGHRFWLGRFQLQSGQPDLAVESLGDAVAGYDRGEAEEAAGLEARYWLGIAAGRAQDFRTSYQALVQVATGAEESAEESLVELAVRSYLELGNLLLAVEEADAVGNYETALQLARKHERRELIAEALHHLGQAKMKFGDETGLADLDAAIAVGREAELDWFIADVTDTKARVLAALERVEEAVSHALTAADGYAAVGDEGSAALAELLAGRVLAEAGRSAEAVGLYRASLRWLPVGTPAHTGVSLEFGELLEKLGQTTEAAKVRADVAE</sequence>
<gene>
    <name evidence="1" type="ORF">A8926_5897</name>
</gene>